<dbReference type="RefSeq" id="WP_254082183.1">
    <property type="nucleotide sequence ID" value="NZ_JAHESE010000001.1"/>
</dbReference>
<keyword evidence="1" id="KW-0175">Coiled coil</keyword>
<gene>
    <name evidence="4" type="ORF">KK062_00065</name>
</gene>
<dbReference type="Proteomes" id="UP001319080">
    <property type="component" value="Unassembled WGS sequence"/>
</dbReference>
<name>A0AAP2GSV7_9BACT</name>
<evidence type="ECO:0000256" key="1">
    <source>
        <dbReference type="SAM" id="Coils"/>
    </source>
</evidence>
<feature type="transmembrane region" description="Helical" evidence="2">
    <location>
        <begin position="7"/>
        <end position="25"/>
    </location>
</feature>
<dbReference type="SMART" id="SM00091">
    <property type="entry name" value="PAS"/>
    <property type="match status" value="1"/>
</dbReference>
<dbReference type="SUPFAM" id="SSF55785">
    <property type="entry name" value="PYP-like sensor domain (PAS domain)"/>
    <property type="match status" value="1"/>
</dbReference>
<organism evidence="4 5">
    <name type="scientific">Dawidia cretensis</name>
    <dbReference type="NCBI Taxonomy" id="2782350"/>
    <lineage>
        <taxon>Bacteria</taxon>
        <taxon>Pseudomonadati</taxon>
        <taxon>Bacteroidota</taxon>
        <taxon>Cytophagia</taxon>
        <taxon>Cytophagales</taxon>
        <taxon>Chryseotaleaceae</taxon>
        <taxon>Dawidia</taxon>
    </lineage>
</organism>
<dbReference type="EMBL" id="JAHESE010000001">
    <property type="protein sequence ID" value="MBT1706590.1"/>
    <property type="molecule type" value="Genomic_DNA"/>
</dbReference>
<dbReference type="InterPro" id="IPR000014">
    <property type="entry name" value="PAS"/>
</dbReference>
<dbReference type="CDD" id="cd00130">
    <property type="entry name" value="PAS"/>
    <property type="match status" value="1"/>
</dbReference>
<comment type="caution">
    <text evidence="4">The sequence shown here is derived from an EMBL/GenBank/DDBJ whole genome shotgun (WGS) entry which is preliminary data.</text>
</comment>
<keyword evidence="2" id="KW-0812">Transmembrane</keyword>
<feature type="domain" description="PAS" evidence="3">
    <location>
        <begin position="359"/>
        <end position="394"/>
    </location>
</feature>
<reference evidence="4 5" key="1">
    <citation type="submission" date="2021-05" db="EMBL/GenBank/DDBJ databases">
        <title>A Polyphasic approach of four new species of the genus Ohtaekwangia: Ohtaekwangia histidinii sp. nov., Ohtaekwangia cretensis sp. nov., Ohtaekwangia indiensis sp. nov., Ohtaekwangia reichenbachii sp. nov. from diverse environment.</title>
        <authorList>
            <person name="Octaviana S."/>
        </authorList>
    </citation>
    <scope>NUCLEOTIDE SEQUENCE [LARGE SCALE GENOMIC DNA]</scope>
    <source>
        <strain evidence="4 5">PWU5</strain>
    </source>
</reference>
<accession>A0AAP2GSV7</accession>
<evidence type="ECO:0000259" key="3">
    <source>
        <dbReference type="PROSITE" id="PS50112"/>
    </source>
</evidence>
<dbReference type="Gene3D" id="3.30.450.40">
    <property type="match status" value="1"/>
</dbReference>
<dbReference type="NCBIfam" id="TIGR00229">
    <property type="entry name" value="sensory_box"/>
    <property type="match status" value="1"/>
</dbReference>
<protein>
    <submittedName>
        <fullName evidence="4">PAS domain-containing protein</fullName>
    </submittedName>
</protein>
<dbReference type="InterPro" id="IPR029016">
    <property type="entry name" value="GAF-like_dom_sf"/>
</dbReference>
<dbReference type="Pfam" id="PF13185">
    <property type="entry name" value="GAF_2"/>
    <property type="match status" value="1"/>
</dbReference>
<feature type="transmembrane region" description="Helical" evidence="2">
    <location>
        <begin position="37"/>
        <end position="57"/>
    </location>
</feature>
<keyword evidence="2" id="KW-1133">Transmembrane helix</keyword>
<evidence type="ECO:0000313" key="5">
    <source>
        <dbReference type="Proteomes" id="UP001319080"/>
    </source>
</evidence>
<dbReference type="SMART" id="SM00065">
    <property type="entry name" value="GAF"/>
    <property type="match status" value="1"/>
</dbReference>
<dbReference type="PROSITE" id="PS50112">
    <property type="entry name" value="PAS"/>
    <property type="match status" value="1"/>
</dbReference>
<dbReference type="InterPro" id="IPR003018">
    <property type="entry name" value="GAF"/>
</dbReference>
<dbReference type="AlphaFoldDB" id="A0AAP2GSV7"/>
<dbReference type="SUPFAM" id="SSF55781">
    <property type="entry name" value="GAF domain-like"/>
    <property type="match status" value="1"/>
</dbReference>
<evidence type="ECO:0000256" key="2">
    <source>
        <dbReference type="SAM" id="Phobius"/>
    </source>
</evidence>
<dbReference type="Gene3D" id="3.30.450.20">
    <property type="entry name" value="PAS domain"/>
    <property type="match status" value="1"/>
</dbReference>
<dbReference type="InterPro" id="IPR013655">
    <property type="entry name" value="PAS_fold_3"/>
</dbReference>
<feature type="coiled-coil region" evidence="1">
    <location>
        <begin position="293"/>
        <end position="334"/>
    </location>
</feature>
<dbReference type="InterPro" id="IPR035965">
    <property type="entry name" value="PAS-like_dom_sf"/>
</dbReference>
<sequence length="476" mass="54013">MKTEQKWAVIGLAIGMLCPLLLVAQRLGESHNTWGKTAANGLAIATPAVCAAGAFLAGRKITRSEERFAQQIDNDRKQWFMLDDFIGSLDRGDMRAQVSNDFNDRKIAAQLDGYKTKLMAEKEEEARRTWETRGLASFGELLRATTDLSHLADDVVRFLVKYVDGNQGSIFFLQEQPDEEPVLTLAACYAYERKKHMTKTIAPGEGLVGQCYFEKETIVLHQVPKDYIRITSGLGTGAPGFIAIVPLKTNDQVNGVLEIASFKKLSNNAVKFLEKAAEAFSSVIQSMKTNDHVRTLLEASQRQTEELRSQEEEMRQNMEEIQAIQEQMSRQLERNTVIRHALEAREKVLGLTTILSESDVFGTILFANDKFCELAQYSQEELIGKPHNLIRHPDMPKEIFRQMWVEIKAGNAFHGIIKNRRKDGSHYWVDSTIVPVIEDGKIVKYIGARYHIKDDDVAEKLFFRQMRRMGLLDLVR</sequence>
<proteinExistence type="predicted"/>
<keyword evidence="2" id="KW-0472">Membrane</keyword>
<dbReference type="Pfam" id="PF08447">
    <property type="entry name" value="PAS_3"/>
    <property type="match status" value="1"/>
</dbReference>
<keyword evidence="5" id="KW-1185">Reference proteome</keyword>
<evidence type="ECO:0000313" key="4">
    <source>
        <dbReference type="EMBL" id="MBT1706590.1"/>
    </source>
</evidence>